<dbReference type="AlphaFoldDB" id="A0A5J4V0V0"/>
<comment type="caution">
    <text evidence="1">The sequence shown here is derived from an EMBL/GenBank/DDBJ whole genome shotgun (WGS) entry which is preliminary data.</text>
</comment>
<organism evidence="1 2">
    <name type="scientific">Streblomastix strix</name>
    <dbReference type="NCBI Taxonomy" id="222440"/>
    <lineage>
        <taxon>Eukaryota</taxon>
        <taxon>Metamonada</taxon>
        <taxon>Preaxostyla</taxon>
        <taxon>Oxymonadida</taxon>
        <taxon>Streblomastigidae</taxon>
        <taxon>Streblomastix</taxon>
    </lineage>
</organism>
<gene>
    <name evidence="1" type="ORF">EZS28_028782</name>
</gene>
<name>A0A5J4V0V0_9EUKA</name>
<dbReference type="EMBL" id="SNRW01011053">
    <property type="protein sequence ID" value="KAA6375691.1"/>
    <property type="molecule type" value="Genomic_DNA"/>
</dbReference>
<sequence>REIKFLAYSSYAPPMMDGAGRVSVHFLLDLKDLLDGTFLEYFSKKKVQTELSCYQATNVDLVLTCIQGLPVGESDEVWRMQLVA</sequence>
<reference evidence="1 2" key="1">
    <citation type="submission" date="2019-03" db="EMBL/GenBank/DDBJ databases">
        <title>Single cell metagenomics reveals metabolic interactions within the superorganism composed of flagellate Streblomastix strix and complex community of Bacteroidetes bacteria on its surface.</title>
        <authorList>
            <person name="Treitli S.C."/>
            <person name="Kolisko M."/>
            <person name="Husnik F."/>
            <person name="Keeling P."/>
            <person name="Hampl V."/>
        </authorList>
    </citation>
    <scope>NUCLEOTIDE SEQUENCE [LARGE SCALE GENOMIC DNA]</scope>
    <source>
        <strain evidence="1">ST1C</strain>
    </source>
</reference>
<protein>
    <submittedName>
        <fullName evidence="1">Uncharacterized protein</fullName>
    </submittedName>
</protein>
<evidence type="ECO:0000313" key="2">
    <source>
        <dbReference type="Proteomes" id="UP000324800"/>
    </source>
</evidence>
<accession>A0A5J4V0V0</accession>
<evidence type="ECO:0000313" key="1">
    <source>
        <dbReference type="EMBL" id="KAA6375691.1"/>
    </source>
</evidence>
<feature type="non-terminal residue" evidence="1">
    <location>
        <position position="1"/>
    </location>
</feature>
<dbReference type="Proteomes" id="UP000324800">
    <property type="component" value="Unassembled WGS sequence"/>
</dbReference>
<proteinExistence type="predicted"/>